<evidence type="ECO:0000313" key="2">
    <source>
        <dbReference type="Proteomes" id="UP000787472"/>
    </source>
</evidence>
<gene>
    <name evidence="1" type="ORF">G8770_05125</name>
</gene>
<dbReference type="AlphaFoldDB" id="A0A9E5JT08"/>
<sequence>MPVGALLACFERFRSREEQLRHPVTDLGGVKPAFLYTVALALQNINPRGLSGWWYDAGLLLMTIFNGCD</sequence>
<reference evidence="1" key="1">
    <citation type="submission" date="2020-03" db="EMBL/GenBank/DDBJ databases">
        <authorList>
            <person name="Guo F."/>
        </authorList>
    </citation>
    <scope>NUCLEOTIDE SEQUENCE</scope>
    <source>
        <strain evidence="1">JCM 30134</strain>
    </source>
</reference>
<dbReference type="EMBL" id="JAAONZ010000003">
    <property type="protein sequence ID" value="NHO64921.1"/>
    <property type="molecule type" value="Genomic_DNA"/>
</dbReference>
<evidence type="ECO:0000313" key="1">
    <source>
        <dbReference type="EMBL" id="NHO64921.1"/>
    </source>
</evidence>
<dbReference type="RefSeq" id="WP_167182706.1">
    <property type="nucleotide sequence ID" value="NZ_JAAONZ010000003.1"/>
</dbReference>
<name>A0A9E5JT08_9GAMM</name>
<keyword evidence="2" id="KW-1185">Reference proteome</keyword>
<organism evidence="1 2">
    <name type="scientific">Pseudomaricurvus hydrocarbonicus</name>
    <dbReference type="NCBI Taxonomy" id="1470433"/>
    <lineage>
        <taxon>Bacteria</taxon>
        <taxon>Pseudomonadati</taxon>
        <taxon>Pseudomonadota</taxon>
        <taxon>Gammaproteobacteria</taxon>
        <taxon>Cellvibrionales</taxon>
        <taxon>Cellvibrionaceae</taxon>
        <taxon>Pseudomaricurvus</taxon>
    </lineage>
</organism>
<dbReference type="Proteomes" id="UP000787472">
    <property type="component" value="Unassembled WGS sequence"/>
</dbReference>
<accession>A0A9E5JT08</accession>
<proteinExistence type="predicted"/>
<protein>
    <submittedName>
        <fullName evidence="1">Uncharacterized protein</fullName>
    </submittedName>
</protein>
<comment type="caution">
    <text evidence="1">The sequence shown here is derived from an EMBL/GenBank/DDBJ whole genome shotgun (WGS) entry which is preliminary data.</text>
</comment>